<dbReference type="SUPFAM" id="SSF56327">
    <property type="entry name" value="LDH C-terminal domain-like"/>
    <property type="match status" value="1"/>
</dbReference>
<dbReference type="SUPFAM" id="SSF51735">
    <property type="entry name" value="NAD(P)-binding Rossmann-fold domains"/>
    <property type="match status" value="1"/>
</dbReference>
<comment type="cofactor">
    <cofactor evidence="1">
        <name>NAD(+)</name>
        <dbReference type="ChEBI" id="CHEBI:57540"/>
    </cofactor>
</comment>
<accession>A0A4U6QKT1</accession>
<keyword evidence="7" id="KW-0464">Manganese</keyword>
<sequence length="365" mass="36985">MRVVIIGGDGPEPTLFLAGRDGTRTRLAGPLRSAAAGADVVVWTRTVGGRTAADRDLARARGLGLPAFAGLGAAGLCTLLRSLPVFLADVAELTAAAPGARLIVVGDQAGALAQAAAGPLDGRVVGVGSGSALVARTRAALGTPGPGRSRDAACAEIDYLGMDRIGWLRSLRIDGREQLTDLLTDPDRLARLADARLFPPGALAAMGAVATADVHRCTAWRDLPDHAGTPPGGPGSGPVEDRGAVVTGLLASLRGEPGRFVLHVVNGGTVAALPPRLVLELACRVDRSGVHPERTHAPGLGQLGLLAAVRDAELVAVAAVRAGSRSQAGRALAASPLVASVQAGHAVLGRLLDDEPDVRAAFSRP</sequence>
<dbReference type="InterPro" id="IPR015955">
    <property type="entry name" value="Lactate_DH/Glyco_Ohase_4_C"/>
</dbReference>
<dbReference type="InterPro" id="IPR022616">
    <property type="entry name" value="Glyco_hydro_4_C"/>
</dbReference>
<dbReference type="OrthoDB" id="9767022at2"/>
<dbReference type="InterPro" id="IPR053715">
    <property type="entry name" value="GH4_Enzyme_sf"/>
</dbReference>
<keyword evidence="12" id="KW-1185">Reference proteome</keyword>
<name>A0A4U6QKT1_9ACTN</name>
<evidence type="ECO:0000256" key="5">
    <source>
        <dbReference type="ARBA" id="ARBA00022801"/>
    </source>
</evidence>
<organism evidence="11 12">
    <name type="scientific">Nakamurella flava</name>
    <dbReference type="NCBI Taxonomy" id="2576308"/>
    <lineage>
        <taxon>Bacteria</taxon>
        <taxon>Bacillati</taxon>
        <taxon>Actinomycetota</taxon>
        <taxon>Actinomycetes</taxon>
        <taxon>Nakamurellales</taxon>
        <taxon>Nakamurellaceae</taxon>
        <taxon>Nakamurella</taxon>
    </lineage>
</organism>
<keyword evidence="5" id="KW-0378">Hydrolase</keyword>
<keyword evidence="9" id="KW-0326">Glycosidase</keyword>
<dbReference type="GO" id="GO:0005975">
    <property type="term" value="P:carbohydrate metabolic process"/>
    <property type="evidence" value="ECO:0007669"/>
    <property type="project" value="InterPro"/>
</dbReference>
<evidence type="ECO:0000256" key="8">
    <source>
        <dbReference type="ARBA" id="ARBA00023277"/>
    </source>
</evidence>
<dbReference type="InterPro" id="IPR036291">
    <property type="entry name" value="NAD(P)-bd_dom_sf"/>
</dbReference>
<dbReference type="GO" id="GO:0016616">
    <property type="term" value="F:oxidoreductase activity, acting on the CH-OH group of donors, NAD or NADP as acceptor"/>
    <property type="evidence" value="ECO:0007669"/>
    <property type="project" value="InterPro"/>
</dbReference>
<evidence type="ECO:0000259" key="10">
    <source>
        <dbReference type="Pfam" id="PF11975"/>
    </source>
</evidence>
<feature type="domain" description="Glycosyl hydrolase family 4 C-terminal" evidence="10">
    <location>
        <begin position="252"/>
        <end position="338"/>
    </location>
</feature>
<evidence type="ECO:0000313" key="11">
    <source>
        <dbReference type="EMBL" id="TKV60708.1"/>
    </source>
</evidence>
<evidence type="ECO:0000256" key="9">
    <source>
        <dbReference type="ARBA" id="ARBA00023295"/>
    </source>
</evidence>
<dbReference type="PANTHER" id="PTHR32092">
    <property type="entry name" value="6-PHOSPHO-BETA-GLUCOSIDASE-RELATED"/>
    <property type="match status" value="1"/>
</dbReference>
<dbReference type="Gene3D" id="3.90.110.10">
    <property type="entry name" value="Lactate dehydrogenase/glycoside hydrolase, family 4, C-terminal"/>
    <property type="match status" value="1"/>
</dbReference>
<comment type="cofactor">
    <cofactor evidence="2">
        <name>Mn(2+)</name>
        <dbReference type="ChEBI" id="CHEBI:29035"/>
    </cofactor>
</comment>
<dbReference type="AlphaFoldDB" id="A0A4U6QKT1"/>
<keyword evidence="8" id="KW-0119">Carbohydrate metabolism</keyword>
<evidence type="ECO:0000256" key="4">
    <source>
        <dbReference type="ARBA" id="ARBA00022723"/>
    </source>
</evidence>
<keyword evidence="4" id="KW-0479">Metal-binding</keyword>
<comment type="caution">
    <text evidence="11">The sequence shown here is derived from an EMBL/GenBank/DDBJ whole genome shotgun (WGS) entry which is preliminary data.</text>
</comment>
<dbReference type="RefSeq" id="WP_137448011.1">
    <property type="nucleotide sequence ID" value="NZ_SZZH01000001.1"/>
</dbReference>
<dbReference type="InterPro" id="IPR001088">
    <property type="entry name" value="Glyco_hydro_4"/>
</dbReference>
<dbReference type="GO" id="GO:0046872">
    <property type="term" value="F:metal ion binding"/>
    <property type="evidence" value="ECO:0007669"/>
    <property type="project" value="UniProtKB-KW"/>
</dbReference>
<dbReference type="PANTHER" id="PTHR32092:SF5">
    <property type="entry name" value="6-PHOSPHO-BETA-GLUCOSIDASE"/>
    <property type="match status" value="1"/>
</dbReference>
<dbReference type="Gene3D" id="3.90.1820.10">
    <property type="entry name" value="AglA-like glucosidase"/>
    <property type="match status" value="1"/>
</dbReference>
<dbReference type="Proteomes" id="UP000306985">
    <property type="component" value="Unassembled WGS sequence"/>
</dbReference>
<dbReference type="Pfam" id="PF11975">
    <property type="entry name" value="Glyco_hydro_4C"/>
    <property type="match status" value="1"/>
</dbReference>
<reference evidence="11 12" key="1">
    <citation type="submission" date="2019-05" db="EMBL/GenBank/DDBJ databases">
        <title>Nakamurella sp. N5BH11, whole genome shotgun sequence.</title>
        <authorList>
            <person name="Tuo L."/>
        </authorList>
    </citation>
    <scope>NUCLEOTIDE SEQUENCE [LARGE SCALE GENOMIC DNA]</scope>
    <source>
        <strain evidence="11 12">N5BH11</strain>
    </source>
</reference>
<protein>
    <recommendedName>
        <fullName evidence="10">Glycosyl hydrolase family 4 C-terminal domain-containing protein</fullName>
    </recommendedName>
</protein>
<keyword evidence="6" id="KW-0520">NAD</keyword>
<evidence type="ECO:0000313" key="12">
    <source>
        <dbReference type="Proteomes" id="UP000306985"/>
    </source>
</evidence>
<dbReference type="GO" id="GO:0004553">
    <property type="term" value="F:hydrolase activity, hydrolyzing O-glycosyl compounds"/>
    <property type="evidence" value="ECO:0007669"/>
    <property type="project" value="InterPro"/>
</dbReference>
<comment type="similarity">
    <text evidence="3">Belongs to the glycosyl hydrolase 4 family.</text>
</comment>
<proteinExistence type="inferred from homology"/>
<evidence type="ECO:0000256" key="7">
    <source>
        <dbReference type="ARBA" id="ARBA00023211"/>
    </source>
</evidence>
<evidence type="ECO:0000256" key="6">
    <source>
        <dbReference type="ARBA" id="ARBA00023027"/>
    </source>
</evidence>
<gene>
    <name evidence="11" type="ORF">FDO65_03210</name>
</gene>
<dbReference type="EMBL" id="SZZH01000001">
    <property type="protein sequence ID" value="TKV60708.1"/>
    <property type="molecule type" value="Genomic_DNA"/>
</dbReference>
<evidence type="ECO:0000256" key="2">
    <source>
        <dbReference type="ARBA" id="ARBA00001936"/>
    </source>
</evidence>
<evidence type="ECO:0000256" key="1">
    <source>
        <dbReference type="ARBA" id="ARBA00001911"/>
    </source>
</evidence>
<evidence type="ECO:0000256" key="3">
    <source>
        <dbReference type="ARBA" id="ARBA00010141"/>
    </source>
</evidence>